<accession>A0A9P6PUM0</accession>
<sequence>MATIHCPPSGELAIIPGIESPEKHVAYVLKHVVSRAKSNEIFFIGHQYGCHALLNSISEQFDTWKDRVSACACIESSHTVLGYNVDGFPAWVRQNVVGYVMSSPEERGKTTYMRPQGCNFFSTGTIEFDHTVIEAMDPIFRFFATRHGANKRSVEPRPIHPDDPTTLTLEGLGDDVSVMLDQGFNDSNDASGDTW</sequence>
<dbReference type="GO" id="GO:0035197">
    <property type="term" value="F:siRNA binding"/>
    <property type="evidence" value="ECO:0007669"/>
    <property type="project" value="TreeGrafter"/>
</dbReference>
<keyword evidence="3" id="KW-1185">Reference proteome</keyword>
<dbReference type="Pfam" id="PF22749">
    <property type="entry name" value="Arb2"/>
    <property type="match status" value="1"/>
</dbReference>
<dbReference type="PANTHER" id="PTHR21357">
    <property type="entry name" value="FAM172 FAMILY PROTEIN HOMOLOG CG10038"/>
    <property type="match status" value="1"/>
</dbReference>
<evidence type="ECO:0000313" key="2">
    <source>
        <dbReference type="EMBL" id="KAG0253071.1"/>
    </source>
</evidence>
<proteinExistence type="predicted"/>
<dbReference type="OrthoDB" id="421951at2759"/>
<reference evidence="2" key="1">
    <citation type="journal article" date="2020" name="Fungal Divers.">
        <title>Resolving the Mortierellaceae phylogeny through synthesis of multi-gene phylogenetics and phylogenomics.</title>
        <authorList>
            <person name="Vandepol N."/>
            <person name="Liber J."/>
            <person name="Desiro A."/>
            <person name="Na H."/>
            <person name="Kennedy M."/>
            <person name="Barry K."/>
            <person name="Grigoriev I.V."/>
            <person name="Miller A.N."/>
            <person name="O'Donnell K."/>
            <person name="Stajich J.E."/>
            <person name="Bonito G."/>
        </authorList>
    </citation>
    <scope>NUCLEOTIDE SEQUENCE</scope>
    <source>
        <strain evidence="2">BC1065</strain>
    </source>
</reference>
<dbReference type="GO" id="GO:0031048">
    <property type="term" value="P:regulatory ncRNA-mediated heterochromatin formation"/>
    <property type="evidence" value="ECO:0007669"/>
    <property type="project" value="TreeGrafter"/>
</dbReference>
<dbReference type="PANTHER" id="PTHR21357:SF4">
    <property type="entry name" value="FAM172 FAMILY PROTEIN HOMOLOG CG10038"/>
    <property type="match status" value="1"/>
</dbReference>
<dbReference type="AlphaFoldDB" id="A0A9P6PUM0"/>
<evidence type="ECO:0000313" key="3">
    <source>
        <dbReference type="Proteomes" id="UP000807716"/>
    </source>
</evidence>
<protein>
    <recommendedName>
        <fullName evidence="1">Arb2 domain-containing protein</fullName>
    </recommendedName>
</protein>
<feature type="domain" description="Arb2" evidence="1">
    <location>
        <begin position="13"/>
        <end position="103"/>
    </location>
</feature>
<dbReference type="GO" id="GO:0005634">
    <property type="term" value="C:nucleus"/>
    <property type="evidence" value="ECO:0007669"/>
    <property type="project" value="TreeGrafter"/>
</dbReference>
<name>A0A9P6PUM0_9FUNG</name>
<dbReference type="InterPro" id="IPR048263">
    <property type="entry name" value="Arb2"/>
</dbReference>
<dbReference type="EMBL" id="JAAAJB010000611">
    <property type="protein sequence ID" value="KAG0253071.1"/>
    <property type="molecule type" value="Genomic_DNA"/>
</dbReference>
<dbReference type="Proteomes" id="UP000807716">
    <property type="component" value="Unassembled WGS sequence"/>
</dbReference>
<dbReference type="InterPro" id="IPR053858">
    <property type="entry name" value="Arb2_dom"/>
</dbReference>
<evidence type="ECO:0000259" key="1">
    <source>
        <dbReference type="Pfam" id="PF22749"/>
    </source>
</evidence>
<comment type="caution">
    <text evidence="2">The sequence shown here is derived from an EMBL/GenBank/DDBJ whole genome shotgun (WGS) entry which is preliminary data.</text>
</comment>
<organism evidence="2 3">
    <name type="scientific">Actinomortierella ambigua</name>
    <dbReference type="NCBI Taxonomy" id="1343610"/>
    <lineage>
        <taxon>Eukaryota</taxon>
        <taxon>Fungi</taxon>
        <taxon>Fungi incertae sedis</taxon>
        <taxon>Mucoromycota</taxon>
        <taxon>Mortierellomycotina</taxon>
        <taxon>Mortierellomycetes</taxon>
        <taxon>Mortierellales</taxon>
        <taxon>Mortierellaceae</taxon>
        <taxon>Actinomortierella</taxon>
    </lineage>
</organism>
<gene>
    <name evidence="2" type="ORF">DFQ27_007699</name>
</gene>